<evidence type="ECO:0000313" key="3">
    <source>
        <dbReference type="Proteomes" id="UP000222542"/>
    </source>
</evidence>
<dbReference type="AlphaFoldDB" id="A0A2G2Y624"/>
<keyword evidence="1" id="KW-0472">Membrane</keyword>
<protein>
    <submittedName>
        <fullName evidence="2">Uncharacterized protein</fullName>
    </submittedName>
</protein>
<keyword evidence="3" id="KW-1185">Reference proteome</keyword>
<sequence>MRALAQVTCFIHVSVCQPSKLHSTQHDGMWALGFWEYAGFAFAGLALLIGGTTKYRHFRCSGNPTTRFLDRAALLTSNELDNEKQRNRNP</sequence>
<gene>
    <name evidence="2" type="ORF">T459_29597</name>
</gene>
<reference evidence="2 3" key="1">
    <citation type="journal article" date="2014" name="Nat. Genet.">
        <title>Genome sequence of the hot pepper provides insights into the evolution of pungency in Capsicum species.</title>
        <authorList>
            <person name="Kim S."/>
            <person name="Park M."/>
            <person name="Yeom S.I."/>
            <person name="Kim Y.M."/>
            <person name="Lee J.M."/>
            <person name="Lee H.A."/>
            <person name="Seo E."/>
            <person name="Choi J."/>
            <person name="Cheong K."/>
            <person name="Kim K.T."/>
            <person name="Jung K."/>
            <person name="Lee G.W."/>
            <person name="Oh S.K."/>
            <person name="Bae C."/>
            <person name="Kim S.B."/>
            <person name="Lee H.Y."/>
            <person name="Kim S.Y."/>
            <person name="Kim M.S."/>
            <person name="Kang B.C."/>
            <person name="Jo Y.D."/>
            <person name="Yang H.B."/>
            <person name="Jeong H.J."/>
            <person name="Kang W.H."/>
            <person name="Kwon J.K."/>
            <person name="Shin C."/>
            <person name="Lim J.Y."/>
            <person name="Park J.H."/>
            <person name="Huh J.H."/>
            <person name="Kim J.S."/>
            <person name="Kim B.D."/>
            <person name="Cohen O."/>
            <person name="Paran I."/>
            <person name="Suh M.C."/>
            <person name="Lee S.B."/>
            <person name="Kim Y.K."/>
            <person name="Shin Y."/>
            <person name="Noh S.J."/>
            <person name="Park J."/>
            <person name="Seo Y.S."/>
            <person name="Kwon S.Y."/>
            <person name="Kim H.A."/>
            <person name="Park J.M."/>
            <person name="Kim H.J."/>
            <person name="Choi S.B."/>
            <person name="Bosland P.W."/>
            <person name="Reeves G."/>
            <person name="Jo S.H."/>
            <person name="Lee B.W."/>
            <person name="Cho H.T."/>
            <person name="Choi H.S."/>
            <person name="Lee M.S."/>
            <person name="Yu Y."/>
            <person name="Do Choi Y."/>
            <person name="Park B.S."/>
            <person name="van Deynze A."/>
            <person name="Ashrafi H."/>
            <person name="Hill T."/>
            <person name="Kim W.T."/>
            <person name="Pai H.S."/>
            <person name="Ahn H.K."/>
            <person name="Yeam I."/>
            <person name="Giovannoni J.J."/>
            <person name="Rose J.K."/>
            <person name="Sorensen I."/>
            <person name="Lee S.J."/>
            <person name="Kim R.W."/>
            <person name="Choi I.Y."/>
            <person name="Choi B.S."/>
            <person name="Lim J.S."/>
            <person name="Lee Y.H."/>
            <person name="Choi D."/>
        </authorList>
    </citation>
    <scope>NUCLEOTIDE SEQUENCE [LARGE SCALE GENOMIC DNA]</scope>
    <source>
        <strain evidence="3">cv. CM334</strain>
    </source>
</reference>
<dbReference type="STRING" id="4072.A0A2G2Y624"/>
<proteinExistence type="predicted"/>
<organism evidence="2 3">
    <name type="scientific">Capsicum annuum</name>
    <name type="common">Capsicum pepper</name>
    <dbReference type="NCBI Taxonomy" id="4072"/>
    <lineage>
        <taxon>Eukaryota</taxon>
        <taxon>Viridiplantae</taxon>
        <taxon>Streptophyta</taxon>
        <taxon>Embryophyta</taxon>
        <taxon>Tracheophyta</taxon>
        <taxon>Spermatophyta</taxon>
        <taxon>Magnoliopsida</taxon>
        <taxon>eudicotyledons</taxon>
        <taxon>Gunneridae</taxon>
        <taxon>Pentapetalae</taxon>
        <taxon>asterids</taxon>
        <taxon>lamiids</taxon>
        <taxon>Solanales</taxon>
        <taxon>Solanaceae</taxon>
        <taxon>Solanoideae</taxon>
        <taxon>Capsiceae</taxon>
        <taxon>Capsicum</taxon>
    </lineage>
</organism>
<name>A0A2G2Y624_CAPAN</name>
<dbReference type="EMBL" id="AYRZ02000012">
    <property type="protein sequence ID" value="PHT65172.1"/>
    <property type="molecule type" value="Genomic_DNA"/>
</dbReference>
<comment type="caution">
    <text evidence="2">The sequence shown here is derived from an EMBL/GenBank/DDBJ whole genome shotgun (WGS) entry which is preliminary data.</text>
</comment>
<evidence type="ECO:0000256" key="1">
    <source>
        <dbReference type="SAM" id="Phobius"/>
    </source>
</evidence>
<reference evidence="2 3" key="2">
    <citation type="journal article" date="2017" name="Genome Biol.">
        <title>New reference genome sequences of hot pepper reveal the massive evolution of plant disease-resistance genes by retroduplication.</title>
        <authorList>
            <person name="Kim S."/>
            <person name="Park J."/>
            <person name="Yeom S.I."/>
            <person name="Kim Y.M."/>
            <person name="Seo E."/>
            <person name="Kim K.T."/>
            <person name="Kim M.S."/>
            <person name="Lee J.M."/>
            <person name="Cheong K."/>
            <person name="Shin H.S."/>
            <person name="Kim S.B."/>
            <person name="Han K."/>
            <person name="Lee J."/>
            <person name="Park M."/>
            <person name="Lee H.A."/>
            <person name="Lee H.Y."/>
            <person name="Lee Y."/>
            <person name="Oh S."/>
            <person name="Lee J.H."/>
            <person name="Choi E."/>
            <person name="Choi E."/>
            <person name="Lee S.E."/>
            <person name="Jeon J."/>
            <person name="Kim H."/>
            <person name="Choi G."/>
            <person name="Song H."/>
            <person name="Lee J."/>
            <person name="Lee S.C."/>
            <person name="Kwon J.K."/>
            <person name="Lee H.Y."/>
            <person name="Koo N."/>
            <person name="Hong Y."/>
            <person name="Kim R.W."/>
            <person name="Kang W.H."/>
            <person name="Huh J.H."/>
            <person name="Kang B.C."/>
            <person name="Yang T.J."/>
            <person name="Lee Y.H."/>
            <person name="Bennetzen J.L."/>
            <person name="Choi D."/>
        </authorList>
    </citation>
    <scope>NUCLEOTIDE SEQUENCE [LARGE SCALE GENOMIC DNA]</scope>
    <source>
        <strain evidence="3">cv. CM334</strain>
    </source>
</reference>
<feature type="transmembrane region" description="Helical" evidence="1">
    <location>
        <begin position="32"/>
        <end position="49"/>
    </location>
</feature>
<accession>A0A2G2Y624</accession>
<keyword evidence="1" id="KW-0812">Transmembrane</keyword>
<dbReference type="Gramene" id="PHT65172">
    <property type="protein sequence ID" value="PHT65172"/>
    <property type="gene ID" value="T459_29597"/>
</dbReference>
<dbReference type="Proteomes" id="UP000222542">
    <property type="component" value="Unassembled WGS sequence"/>
</dbReference>
<keyword evidence="1" id="KW-1133">Transmembrane helix</keyword>
<evidence type="ECO:0000313" key="2">
    <source>
        <dbReference type="EMBL" id="PHT65172.1"/>
    </source>
</evidence>